<dbReference type="SUPFAM" id="SSF103473">
    <property type="entry name" value="MFS general substrate transporter"/>
    <property type="match status" value="1"/>
</dbReference>
<dbReference type="GO" id="GO:0016020">
    <property type="term" value="C:membrane"/>
    <property type="evidence" value="ECO:0007669"/>
    <property type="project" value="UniProtKB-SubCell"/>
</dbReference>
<dbReference type="PANTHER" id="PTHR48020">
    <property type="entry name" value="PROTON MYO-INOSITOL COTRANSPORTER"/>
    <property type="match status" value="1"/>
</dbReference>
<evidence type="ECO:0000256" key="5">
    <source>
        <dbReference type="ARBA" id="ARBA00022989"/>
    </source>
</evidence>
<keyword evidence="3" id="KW-0813">Transport</keyword>
<feature type="transmembrane region" description="Helical" evidence="8">
    <location>
        <begin position="631"/>
        <end position="650"/>
    </location>
</feature>
<evidence type="ECO:0000256" key="4">
    <source>
        <dbReference type="ARBA" id="ARBA00022692"/>
    </source>
</evidence>
<evidence type="ECO:0000256" key="7">
    <source>
        <dbReference type="SAM" id="MobiDB-lite"/>
    </source>
</evidence>
<feature type="transmembrane region" description="Helical" evidence="8">
    <location>
        <begin position="725"/>
        <end position="747"/>
    </location>
</feature>
<dbReference type="InterPro" id="IPR050814">
    <property type="entry name" value="Myo-inositol_Transporter"/>
</dbReference>
<proteinExistence type="inferred from homology"/>
<keyword evidence="5 8" id="KW-1133">Transmembrane helix</keyword>
<dbReference type="AlphaFoldDB" id="A0AA38CEZ3"/>
<feature type="domain" description="Major facilitator superfamily (MFS) profile" evidence="9">
    <location>
        <begin position="23"/>
        <end position="753"/>
    </location>
</feature>
<sequence>ISEVRIEIGTSGGAPQWRLHNVLQLLLQLGTFCKAGDGAAIAGAMLYITNEFKLDEGTTGLLIAISIIGGLCSTLMAGVFADTFGRRKILSMAGILYLLSACGMAMSPTVSILITARFLVGCAYGLSSTVVPLLISETAPSNIRGQLATFPQLTNSLGTFTAYCVVFSFSLLGDKASWRLMTAALGAPAVVYIALCFLYIPESPRWLVRKGRMTEAKHTLQRLLNKEDVSDDLALVVEGLGSGKGVTIEEYVVEHAETITGNEQEKQDGDTIRLYGLEEEWIAKPASCVESAPITSYRLMDSTVALIKSFQQIPLSENVDQTDEAHESSQWDMENQVHEAQSDSEEEEETPSILEESVPNTPLLDHDWGLERSNSNQPDSLRTPFLPQENSSYAERKTARGKVNWSTEYLNNLQSAGNVKNSSKNSCHMSSSLNGSFPEQGMGLGGGWQVAYQLQQSQSNQSGSLKRVFLYAGSASHIASDMSSIRSLKSFHGLEGRETVQVSALVGEPALCLTENNYKSSGGSVVGPAIMHPSQMSTEGILWSDFRDIRVKRALTVGMTLQMLQQFCGISVVLFYTPSILREAHVDTVLGDLININVNSAALLASAISAMPMLIFIVLGMWLMDRAGRRAILLYTTPILFIIMIIMGLVKLIHLGSAVRSSILIGCIMAFLSFFNMGFGAIPNIVCSEIFPTKVRGACLGICGLTMFLCTTIVTLSFPTLNKRFGAPAVFGFFAAISLVSWVFTFLKVPETKGIPLEVITEFFAAKKVGVNEEHKS</sequence>
<dbReference type="PANTHER" id="PTHR48020:SF35">
    <property type="entry name" value="SUGAR TRANSPORTER"/>
    <property type="match status" value="1"/>
</dbReference>
<organism evidence="10 11">
    <name type="scientific">Taxus chinensis</name>
    <name type="common">Chinese yew</name>
    <name type="synonym">Taxus wallichiana var. chinensis</name>
    <dbReference type="NCBI Taxonomy" id="29808"/>
    <lineage>
        <taxon>Eukaryota</taxon>
        <taxon>Viridiplantae</taxon>
        <taxon>Streptophyta</taxon>
        <taxon>Embryophyta</taxon>
        <taxon>Tracheophyta</taxon>
        <taxon>Spermatophyta</taxon>
        <taxon>Pinopsida</taxon>
        <taxon>Pinidae</taxon>
        <taxon>Conifers II</taxon>
        <taxon>Cupressales</taxon>
        <taxon>Taxaceae</taxon>
        <taxon>Taxus</taxon>
    </lineage>
</organism>
<keyword evidence="4 8" id="KW-0812">Transmembrane</keyword>
<dbReference type="Proteomes" id="UP000824469">
    <property type="component" value="Unassembled WGS sequence"/>
</dbReference>
<name>A0AA38CEZ3_TAXCH</name>
<dbReference type="GO" id="GO:0022857">
    <property type="term" value="F:transmembrane transporter activity"/>
    <property type="evidence" value="ECO:0007669"/>
    <property type="project" value="InterPro"/>
</dbReference>
<evidence type="ECO:0000259" key="9">
    <source>
        <dbReference type="PROSITE" id="PS50850"/>
    </source>
</evidence>
<dbReference type="OMA" id="AMFYIKE"/>
<dbReference type="Pfam" id="PF00083">
    <property type="entry name" value="Sugar_tr"/>
    <property type="match status" value="2"/>
</dbReference>
<feature type="transmembrane region" description="Helical" evidence="8">
    <location>
        <begin position="662"/>
        <end position="686"/>
    </location>
</feature>
<feature type="non-terminal residue" evidence="10">
    <location>
        <position position="777"/>
    </location>
</feature>
<feature type="region of interest" description="Disordered" evidence="7">
    <location>
        <begin position="317"/>
        <end position="399"/>
    </location>
</feature>
<gene>
    <name evidence="10" type="ORF">KI387_030967</name>
</gene>
<comment type="caution">
    <text evidence="10">The sequence shown here is derived from an EMBL/GenBank/DDBJ whole genome shotgun (WGS) entry which is preliminary data.</text>
</comment>
<dbReference type="InterPro" id="IPR020846">
    <property type="entry name" value="MFS_dom"/>
</dbReference>
<dbReference type="InterPro" id="IPR036259">
    <property type="entry name" value="MFS_trans_sf"/>
</dbReference>
<evidence type="ECO:0000313" key="10">
    <source>
        <dbReference type="EMBL" id="KAH9299285.1"/>
    </source>
</evidence>
<dbReference type="InterPro" id="IPR003663">
    <property type="entry name" value="Sugar/inositol_transpt"/>
</dbReference>
<reference evidence="10 11" key="1">
    <citation type="journal article" date="2021" name="Nat. Plants">
        <title>The Taxus genome provides insights into paclitaxel biosynthesis.</title>
        <authorList>
            <person name="Xiong X."/>
            <person name="Gou J."/>
            <person name="Liao Q."/>
            <person name="Li Y."/>
            <person name="Zhou Q."/>
            <person name="Bi G."/>
            <person name="Li C."/>
            <person name="Du R."/>
            <person name="Wang X."/>
            <person name="Sun T."/>
            <person name="Guo L."/>
            <person name="Liang H."/>
            <person name="Lu P."/>
            <person name="Wu Y."/>
            <person name="Zhang Z."/>
            <person name="Ro D.K."/>
            <person name="Shang Y."/>
            <person name="Huang S."/>
            <person name="Yan J."/>
        </authorList>
    </citation>
    <scope>NUCLEOTIDE SEQUENCE [LARGE SCALE GENOMIC DNA]</scope>
    <source>
        <strain evidence="10">Ta-2019</strain>
    </source>
</reference>
<accession>A0AA38CEZ3</accession>
<feature type="transmembrane region" description="Helical" evidence="8">
    <location>
        <begin position="698"/>
        <end position="719"/>
    </location>
</feature>
<dbReference type="EMBL" id="JAHRHJ020000010">
    <property type="protein sequence ID" value="KAH9299285.1"/>
    <property type="molecule type" value="Genomic_DNA"/>
</dbReference>
<protein>
    <recommendedName>
        <fullName evidence="9">Major facilitator superfamily (MFS) profile domain-containing protein</fullName>
    </recommendedName>
</protein>
<keyword evidence="11" id="KW-1185">Reference proteome</keyword>
<dbReference type="Gene3D" id="1.20.1250.20">
    <property type="entry name" value="MFS general substrate transporter like domains"/>
    <property type="match status" value="2"/>
</dbReference>
<feature type="transmembrane region" description="Helical" evidence="8">
    <location>
        <begin position="178"/>
        <end position="200"/>
    </location>
</feature>
<dbReference type="InterPro" id="IPR005829">
    <property type="entry name" value="Sugar_transporter_CS"/>
</dbReference>
<feature type="compositionally biased region" description="Basic and acidic residues" evidence="7">
    <location>
        <begin position="323"/>
        <end position="341"/>
    </location>
</feature>
<evidence type="ECO:0000256" key="2">
    <source>
        <dbReference type="ARBA" id="ARBA00010992"/>
    </source>
</evidence>
<evidence type="ECO:0000256" key="8">
    <source>
        <dbReference type="SAM" id="Phobius"/>
    </source>
</evidence>
<dbReference type="PROSITE" id="PS50850">
    <property type="entry name" value="MFS"/>
    <property type="match status" value="1"/>
</dbReference>
<dbReference type="PRINTS" id="PR00171">
    <property type="entry name" value="SUGRTRNSPORT"/>
</dbReference>
<evidence type="ECO:0000313" key="11">
    <source>
        <dbReference type="Proteomes" id="UP000824469"/>
    </source>
</evidence>
<comment type="subcellular location">
    <subcellularLocation>
        <location evidence="1">Membrane</location>
        <topology evidence="1">Multi-pass membrane protein</topology>
    </subcellularLocation>
</comment>
<comment type="similarity">
    <text evidence="2">Belongs to the major facilitator superfamily. Sugar transporter (TC 2.A.1.1) family.</text>
</comment>
<feature type="transmembrane region" description="Helical" evidence="8">
    <location>
        <begin position="25"/>
        <end position="48"/>
    </location>
</feature>
<feature type="transmembrane region" description="Helical" evidence="8">
    <location>
        <begin position="554"/>
        <end position="576"/>
    </location>
</feature>
<evidence type="ECO:0000256" key="6">
    <source>
        <dbReference type="ARBA" id="ARBA00023136"/>
    </source>
</evidence>
<evidence type="ECO:0000256" key="3">
    <source>
        <dbReference type="ARBA" id="ARBA00022448"/>
    </source>
</evidence>
<keyword evidence="6 8" id="KW-0472">Membrane</keyword>
<evidence type="ECO:0000256" key="1">
    <source>
        <dbReference type="ARBA" id="ARBA00004141"/>
    </source>
</evidence>
<feature type="transmembrane region" description="Helical" evidence="8">
    <location>
        <begin position="88"/>
        <end position="106"/>
    </location>
</feature>
<dbReference type="PROSITE" id="PS00216">
    <property type="entry name" value="SUGAR_TRANSPORT_1"/>
    <property type="match status" value="1"/>
</dbReference>
<feature type="transmembrane region" description="Helical" evidence="8">
    <location>
        <begin position="596"/>
        <end position="619"/>
    </location>
</feature>
<feature type="transmembrane region" description="Helical" evidence="8">
    <location>
        <begin position="60"/>
        <end position="81"/>
    </location>
</feature>
<dbReference type="InterPro" id="IPR005828">
    <property type="entry name" value="MFS_sugar_transport-like"/>
</dbReference>